<evidence type="ECO:0000256" key="5">
    <source>
        <dbReference type="ARBA" id="ARBA00008276"/>
    </source>
</evidence>
<name>A0A1H6SSE6_9GAMM</name>
<comment type="cofactor">
    <cofactor evidence="1">
        <name>Mg(2+)</name>
        <dbReference type="ChEBI" id="CHEBI:18420"/>
    </cofactor>
</comment>
<dbReference type="PIRSF" id="PIRSF001563">
    <property type="entry name" value="Folylpolyglu_synth"/>
    <property type="match status" value="1"/>
</dbReference>
<dbReference type="EMBL" id="FNYH01000007">
    <property type="protein sequence ID" value="SEI68694.1"/>
    <property type="molecule type" value="Genomic_DNA"/>
</dbReference>
<dbReference type="InterPro" id="IPR004101">
    <property type="entry name" value="Mur_ligase_C"/>
</dbReference>
<keyword evidence="13 23" id="KW-0067">ATP-binding</keyword>
<evidence type="ECO:0000256" key="17">
    <source>
        <dbReference type="ARBA" id="ARBA00030592"/>
    </source>
</evidence>
<evidence type="ECO:0000259" key="25">
    <source>
        <dbReference type="Pfam" id="PF08245"/>
    </source>
</evidence>
<comment type="catalytic activity">
    <reaction evidence="22">
        <text>7,8-dihydropteroate + L-glutamate + ATP = 7,8-dihydrofolate + ADP + phosphate + H(+)</text>
        <dbReference type="Rhea" id="RHEA:23584"/>
        <dbReference type="ChEBI" id="CHEBI:15378"/>
        <dbReference type="ChEBI" id="CHEBI:17839"/>
        <dbReference type="ChEBI" id="CHEBI:29985"/>
        <dbReference type="ChEBI" id="CHEBI:30616"/>
        <dbReference type="ChEBI" id="CHEBI:43474"/>
        <dbReference type="ChEBI" id="CHEBI:57451"/>
        <dbReference type="ChEBI" id="CHEBI:456216"/>
        <dbReference type="EC" id="6.3.2.12"/>
    </reaction>
</comment>
<dbReference type="PANTHER" id="PTHR11136">
    <property type="entry name" value="FOLYLPOLYGLUTAMATE SYNTHASE-RELATED"/>
    <property type="match status" value="1"/>
</dbReference>
<evidence type="ECO:0000256" key="12">
    <source>
        <dbReference type="ARBA" id="ARBA00022741"/>
    </source>
</evidence>
<dbReference type="STRING" id="64971.SAMN05421831_107111"/>
<dbReference type="GO" id="GO:0008841">
    <property type="term" value="F:dihydrofolate synthase activity"/>
    <property type="evidence" value="ECO:0007669"/>
    <property type="project" value="UniProtKB-EC"/>
</dbReference>
<evidence type="ECO:0000256" key="13">
    <source>
        <dbReference type="ARBA" id="ARBA00022840"/>
    </source>
</evidence>
<keyword evidence="11" id="KW-0479">Metal-binding</keyword>
<dbReference type="SUPFAM" id="SSF53244">
    <property type="entry name" value="MurD-like peptide ligases, peptide-binding domain"/>
    <property type="match status" value="1"/>
</dbReference>
<gene>
    <name evidence="26" type="ORF">SAMN05421831_107111</name>
</gene>
<dbReference type="PANTHER" id="PTHR11136:SF0">
    <property type="entry name" value="DIHYDROFOLATE SYNTHETASE-RELATED"/>
    <property type="match status" value="1"/>
</dbReference>
<dbReference type="OrthoDB" id="9809356at2"/>
<comment type="catalytic activity">
    <reaction evidence="20">
        <text>10-formyltetrahydrofolyl-(gamma-L-Glu)(n) + L-glutamate + ATP = 10-formyltetrahydrofolyl-(gamma-L-Glu)(n+1) + ADP + phosphate + H(+)</text>
        <dbReference type="Rhea" id="RHEA:51904"/>
        <dbReference type="Rhea" id="RHEA-COMP:13088"/>
        <dbReference type="Rhea" id="RHEA-COMP:14300"/>
        <dbReference type="ChEBI" id="CHEBI:15378"/>
        <dbReference type="ChEBI" id="CHEBI:29985"/>
        <dbReference type="ChEBI" id="CHEBI:30616"/>
        <dbReference type="ChEBI" id="CHEBI:43474"/>
        <dbReference type="ChEBI" id="CHEBI:134413"/>
        <dbReference type="ChEBI" id="CHEBI:456216"/>
        <dbReference type="EC" id="6.3.2.17"/>
    </reaction>
</comment>
<dbReference type="InterPro" id="IPR013221">
    <property type="entry name" value="Mur_ligase_cen"/>
</dbReference>
<organism evidence="26 27">
    <name type="scientific">Allopseudospirillum japonicum</name>
    <dbReference type="NCBI Taxonomy" id="64971"/>
    <lineage>
        <taxon>Bacteria</taxon>
        <taxon>Pseudomonadati</taxon>
        <taxon>Pseudomonadota</taxon>
        <taxon>Gammaproteobacteria</taxon>
        <taxon>Oceanospirillales</taxon>
        <taxon>Oceanospirillaceae</taxon>
        <taxon>Allopseudospirillum</taxon>
    </lineage>
</organism>
<feature type="domain" description="Mur ligase C-terminal" evidence="24">
    <location>
        <begin position="295"/>
        <end position="408"/>
    </location>
</feature>
<dbReference type="Gene3D" id="3.40.1190.10">
    <property type="entry name" value="Mur-like, catalytic domain"/>
    <property type="match status" value="1"/>
</dbReference>
<sequence length="423" mass="45989">MSAPHAHASLATWLDYLENLHPNQIDLGLERIRTVALKLNLIGPQAQPLAHKVISVAGTNGKGSSLAYLEQLSLQAGIKVGTYTSPHFLRYNERIRVQGQEVSDTEIVQAFARIEAARGHTSLTYFEFGTLAACLIFQQSALDIALLEVGLGGRLDAVNLIDADIAVVTSIALDHADWLGTDLQEIAYAKVGIARAHRPLVLGSESMPERIFQCAQDLHTPVYQLGKEFIQTSNGETWQWSNTQGKCFTQLPYPKLPYPNAATSLQAFLLTGYPITQAQIQAAVAQAQLTGRLQRHGPWLLDVAHNPHAASYIAQHLKTKTRRLAILGMMSDKDQAGVVKALTPYIQAWITTDLPLARAASAQTLAHIVQAQGGRVLAQVTDPQSAYQKAHAQLKIQAFDEVLVLGSFFTLAGLLADVLASTD</sequence>
<dbReference type="UniPathway" id="UPA00077">
    <property type="reaction ID" value="UER00157"/>
</dbReference>
<comment type="pathway">
    <text evidence="3">Cofactor biosynthesis; tetrahydrofolate biosynthesis; 7,8-dihydrofolate from 2-amino-4-hydroxy-6-hydroxymethyl-7,8-dihydropteridine diphosphate and 4-aminobenzoate: step 2/2.</text>
</comment>
<evidence type="ECO:0000256" key="23">
    <source>
        <dbReference type="PIRNR" id="PIRNR001563"/>
    </source>
</evidence>
<evidence type="ECO:0000256" key="8">
    <source>
        <dbReference type="ARBA" id="ARBA00013025"/>
    </source>
</evidence>
<proteinExistence type="inferred from homology"/>
<dbReference type="GO" id="GO:0046872">
    <property type="term" value="F:metal ion binding"/>
    <property type="evidence" value="ECO:0007669"/>
    <property type="project" value="UniProtKB-KW"/>
</dbReference>
<evidence type="ECO:0000259" key="24">
    <source>
        <dbReference type="Pfam" id="PF02875"/>
    </source>
</evidence>
<evidence type="ECO:0000256" key="11">
    <source>
        <dbReference type="ARBA" id="ARBA00022723"/>
    </source>
</evidence>
<evidence type="ECO:0000256" key="14">
    <source>
        <dbReference type="ARBA" id="ARBA00022842"/>
    </source>
</evidence>
<reference evidence="27" key="1">
    <citation type="submission" date="2016-10" db="EMBL/GenBank/DDBJ databases">
        <authorList>
            <person name="Varghese N."/>
            <person name="Submissions S."/>
        </authorList>
    </citation>
    <scope>NUCLEOTIDE SEQUENCE [LARGE SCALE GENOMIC DNA]</scope>
    <source>
        <strain evidence="27">DSM 7165</strain>
    </source>
</reference>
<dbReference type="GO" id="GO:0046656">
    <property type="term" value="P:folic acid biosynthetic process"/>
    <property type="evidence" value="ECO:0007669"/>
    <property type="project" value="UniProtKB-KW"/>
</dbReference>
<evidence type="ECO:0000256" key="22">
    <source>
        <dbReference type="ARBA" id="ARBA00049161"/>
    </source>
</evidence>
<dbReference type="FunFam" id="3.40.1190.10:FF:000004">
    <property type="entry name" value="Dihydrofolate synthase/folylpolyglutamate synthase"/>
    <property type="match status" value="1"/>
</dbReference>
<evidence type="ECO:0000256" key="16">
    <source>
        <dbReference type="ARBA" id="ARBA00030048"/>
    </source>
</evidence>
<comment type="pathway">
    <text evidence="4">Cofactor biosynthesis; tetrahydrofolylpolyglutamate biosynthesis.</text>
</comment>
<comment type="subunit">
    <text evidence="6">Monomer.</text>
</comment>
<evidence type="ECO:0000256" key="15">
    <source>
        <dbReference type="ARBA" id="ARBA00022909"/>
    </source>
</evidence>
<evidence type="ECO:0000256" key="3">
    <source>
        <dbReference type="ARBA" id="ARBA00004799"/>
    </source>
</evidence>
<evidence type="ECO:0000313" key="27">
    <source>
        <dbReference type="Proteomes" id="UP000242999"/>
    </source>
</evidence>
<evidence type="ECO:0000256" key="2">
    <source>
        <dbReference type="ARBA" id="ARBA00002714"/>
    </source>
</evidence>
<comment type="catalytic activity">
    <reaction evidence="19">
        <text>(6S)-5,6,7,8-tetrahydrofolyl-(gamma-L-Glu)(n) + L-glutamate + ATP = (6S)-5,6,7,8-tetrahydrofolyl-(gamma-L-Glu)(n+1) + ADP + phosphate + H(+)</text>
        <dbReference type="Rhea" id="RHEA:10580"/>
        <dbReference type="Rhea" id="RHEA-COMP:14738"/>
        <dbReference type="Rhea" id="RHEA-COMP:14740"/>
        <dbReference type="ChEBI" id="CHEBI:15378"/>
        <dbReference type="ChEBI" id="CHEBI:29985"/>
        <dbReference type="ChEBI" id="CHEBI:30616"/>
        <dbReference type="ChEBI" id="CHEBI:43474"/>
        <dbReference type="ChEBI" id="CHEBI:141005"/>
        <dbReference type="ChEBI" id="CHEBI:456216"/>
        <dbReference type="EC" id="6.3.2.17"/>
    </reaction>
</comment>
<dbReference type="AlphaFoldDB" id="A0A1H6SSE6"/>
<dbReference type="GO" id="GO:0005524">
    <property type="term" value="F:ATP binding"/>
    <property type="evidence" value="ECO:0007669"/>
    <property type="project" value="UniProtKB-KW"/>
</dbReference>
<comment type="catalytic activity">
    <reaction evidence="21">
        <text>(6R)-5,10-methylenetetrahydrofolyl-(gamma-L-Glu)(n) + L-glutamate + ATP = (6R)-5,10-methylenetetrahydrofolyl-(gamma-L-Glu)(n+1) + ADP + phosphate + H(+)</text>
        <dbReference type="Rhea" id="RHEA:51912"/>
        <dbReference type="Rhea" id="RHEA-COMP:13257"/>
        <dbReference type="Rhea" id="RHEA-COMP:13258"/>
        <dbReference type="ChEBI" id="CHEBI:15378"/>
        <dbReference type="ChEBI" id="CHEBI:29985"/>
        <dbReference type="ChEBI" id="CHEBI:30616"/>
        <dbReference type="ChEBI" id="CHEBI:43474"/>
        <dbReference type="ChEBI" id="CHEBI:136572"/>
        <dbReference type="ChEBI" id="CHEBI:456216"/>
        <dbReference type="EC" id="6.3.2.17"/>
    </reaction>
</comment>
<dbReference type="NCBIfam" id="NF008101">
    <property type="entry name" value="PRK10846.1"/>
    <property type="match status" value="1"/>
</dbReference>
<evidence type="ECO:0000256" key="18">
    <source>
        <dbReference type="ARBA" id="ARBA00032510"/>
    </source>
</evidence>
<dbReference type="Pfam" id="PF02875">
    <property type="entry name" value="Mur_ligase_C"/>
    <property type="match status" value="1"/>
</dbReference>
<evidence type="ECO:0000256" key="6">
    <source>
        <dbReference type="ARBA" id="ARBA00011245"/>
    </source>
</evidence>
<dbReference type="RefSeq" id="WP_093309885.1">
    <property type="nucleotide sequence ID" value="NZ_FNYH01000007.1"/>
</dbReference>
<keyword evidence="10 23" id="KW-0436">Ligase</keyword>
<dbReference type="SUPFAM" id="SSF53623">
    <property type="entry name" value="MurD-like peptide ligases, catalytic domain"/>
    <property type="match status" value="1"/>
</dbReference>
<protein>
    <recommendedName>
        <fullName evidence="9">Dihydrofolate synthase/folylpolyglutamate synthase</fullName>
        <ecNumber evidence="7">6.3.2.12</ecNumber>
        <ecNumber evidence="8">6.3.2.17</ecNumber>
    </recommendedName>
    <alternativeName>
        <fullName evidence="18">Folylpoly-gamma-glutamate synthetase-dihydrofolate synthetase</fullName>
    </alternativeName>
    <alternativeName>
        <fullName evidence="16">Folylpolyglutamate synthetase</fullName>
    </alternativeName>
    <alternativeName>
        <fullName evidence="17">Tetrahydrofolylpolyglutamate synthase</fullName>
    </alternativeName>
</protein>
<comment type="similarity">
    <text evidence="5 23">Belongs to the folylpolyglutamate synthase family.</text>
</comment>
<keyword evidence="14" id="KW-0460">Magnesium</keyword>
<feature type="domain" description="Mur ligase central" evidence="25">
    <location>
        <begin position="56"/>
        <end position="198"/>
    </location>
</feature>
<keyword evidence="12 23" id="KW-0547">Nucleotide-binding</keyword>
<evidence type="ECO:0000256" key="1">
    <source>
        <dbReference type="ARBA" id="ARBA00001946"/>
    </source>
</evidence>
<dbReference type="InterPro" id="IPR036565">
    <property type="entry name" value="Mur-like_cat_sf"/>
</dbReference>
<comment type="function">
    <text evidence="2">Functions in two distinct reactions of the de novo folate biosynthetic pathway. Catalyzes the addition of a glutamate residue to dihydropteroate (7,8-dihydropteroate or H2Pte) to form dihydrofolate (7,8-dihydrofolate monoglutamate or H2Pte-Glu). Also catalyzes successive additions of L-glutamate to tetrahydrofolate or 10-formyltetrahydrofolate or 5,10-methylenetetrahydrofolate, leading to folylpolyglutamate derivatives.</text>
</comment>
<dbReference type="NCBIfam" id="TIGR01499">
    <property type="entry name" value="folC"/>
    <property type="match status" value="1"/>
</dbReference>
<dbReference type="Gene3D" id="3.90.190.20">
    <property type="entry name" value="Mur ligase, C-terminal domain"/>
    <property type="match status" value="1"/>
</dbReference>
<evidence type="ECO:0000256" key="9">
    <source>
        <dbReference type="ARBA" id="ARBA00019357"/>
    </source>
</evidence>
<dbReference type="InterPro" id="IPR001645">
    <property type="entry name" value="Folylpolyglutamate_synth"/>
</dbReference>
<dbReference type="EC" id="6.3.2.12" evidence="7"/>
<dbReference type="GO" id="GO:0004326">
    <property type="term" value="F:tetrahydrofolylpolyglutamate synthase activity"/>
    <property type="evidence" value="ECO:0007669"/>
    <property type="project" value="UniProtKB-EC"/>
</dbReference>
<evidence type="ECO:0000256" key="21">
    <source>
        <dbReference type="ARBA" id="ARBA00049035"/>
    </source>
</evidence>
<dbReference type="GO" id="GO:0046654">
    <property type="term" value="P:tetrahydrofolate biosynthetic process"/>
    <property type="evidence" value="ECO:0007669"/>
    <property type="project" value="UniProtKB-UniPathway"/>
</dbReference>
<dbReference type="EC" id="6.3.2.17" evidence="8"/>
<dbReference type="InterPro" id="IPR036615">
    <property type="entry name" value="Mur_ligase_C_dom_sf"/>
</dbReference>
<evidence type="ECO:0000256" key="20">
    <source>
        <dbReference type="ARBA" id="ARBA00047808"/>
    </source>
</evidence>
<keyword evidence="27" id="KW-1185">Reference proteome</keyword>
<evidence type="ECO:0000256" key="4">
    <source>
        <dbReference type="ARBA" id="ARBA00005150"/>
    </source>
</evidence>
<dbReference type="Proteomes" id="UP000242999">
    <property type="component" value="Unassembled WGS sequence"/>
</dbReference>
<evidence type="ECO:0000256" key="7">
    <source>
        <dbReference type="ARBA" id="ARBA00013023"/>
    </source>
</evidence>
<accession>A0A1H6SSE6</accession>
<keyword evidence="15" id="KW-0289">Folate biosynthesis</keyword>
<evidence type="ECO:0000313" key="26">
    <source>
        <dbReference type="EMBL" id="SEI68694.1"/>
    </source>
</evidence>
<dbReference type="Pfam" id="PF08245">
    <property type="entry name" value="Mur_ligase_M"/>
    <property type="match status" value="1"/>
</dbReference>
<evidence type="ECO:0000256" key="19">
    <source>
        <dbReference type="ARBA" id="ARBA00047493"/>
    </source>
</evidence>
<dbReference type="GO" id="GO:0005737">
    <property type="term" value="C:cytoplasm"/>
    <property type="evidence" value="ECO:0007669"/>
    <property type="project" value="TreeGrafter"/>
</dbReference>
<evidence type="ECO:0000256" key="10">
    <source>
        <dbReference type="ARBA" id="ARBA00022598"/>
    </source>
</evidence>